<sequence length="104" mass="11897">VIFQAYKFASNEYRLFPMRFQVNACDAIKHNMGGLHTGTRCGNFTGCPFLKDIPTHVCNWSPDESKLPPFIPSGEYMIEAQAVFRNTEIFVVRAYGDIYRPITK</sequence>
<protein>
    <submittedName>
        <fullName evidence="1">Uncharacterized protein</fullName>
    </submittedName>
</protein>
<dbReference type="Proteomes" id="UP000801492">
    <property type="component" value="Unassembled WGS sequence"/>
</dbReference>
<gene>
    <name evidence="1" type="ORF">ILUMI_18563</name>
</gene>
<comment type="caution">
    <text evidence="1">The sequence shown here is derived from an EMBL/GenBank/DDBJ whole genome shotgun (WGS) entry which is preliminary data.</text>
</comment>
<proteinExistence type="predicted"/>
<dbReference type="Pfam" id="PF06477">
    <property type="entry name" value="DUF1091"/>
    <property type="match status" value="1"/>
</dbReference>
<evidence type="ECO:0000313" key="2">
    <source>
        <dbReference type="Proteomes" id="UP000801492"/>
    </source>
</evidence>
<accession>A0A8K0G0S2</accession>
<reference evidence="1" key="1">
    <citation type="submission" date="2019-08" db="EMBL/GenBank/DDBJ databases">
        <title>The genome of the North American firefly Photinus pyralis.</title>
        <authorList>
            <consortium name="Photinus pyralis genome working group"/>
            <person name="Fallon T.R."/>
            <person name="Sander Lower S.E."/>
            <person name="Weng J.-K."/>
        </authorList>
    </citation>
    <scope>NUCLEOTIDE SEQUENCE</scope>
    <source>
        <strain evidence="1">TRF0915ILg1</strain>
        <tissue evidence="1">Whole body</tissue>
    </source>
</reference>
<dbReference type="EMBL" id="VTPC01082618">
    <property type="protein sequence ID" value="KAF2887610.1"/>
    <property type="molecule type" value="Genomic_DNA"/>
</dbReference>
<name>A0A8K0G0S2_IGNLU</name>
<organism evidence="1 2">
    <name type="scientific">Ignelater luminosus</name>
    <name type="common">Cucubano</name>
    <name type="synonym">Pyrophorus luminosus</name>
    <dbReference type="NCBI Taxonomy" id="2038154"/>
    <lineage>
        <taxon>Eukaryota</taxon>
        <taxon>Metazoa</taxon>
        <taxon>Ecdysozoa</taxon>
        <taxon>Arthropoda</taxon>
        <taxon>Hexapoda</taxon>
        <taxon>Insecta</taxon>
        <taxon>Pterygota</taxon>
        <taxon>Neoptera</taxon>
        <taxon>Endopterygota</taxon>
        <taxon>Coleoptera</taxon>
        <taxon>Polyphaga</taxon>
        <taxon>Elateriformia</taxon>
        <taxon>Elateroidea</taxon>
        <taxon>Elateridae</taxon>
        <taxon>Agrypninae</taxon>
        <taxon>Pyrophorini</taxon>
        <taxon>Ignelater</taxon>
    </lineage>
</organism>
<feature type="non-terminal residue" evidence="1">
    <location>
        <position position="1"/>
    </location>
</feature>
<evidence type="ECO:0000313" key="1">
    <source>
        <dbReference type="EMBL" id="KAF2887610.1"/>
    </source>
</evidence>
<dbReference type="AlphaFoldDB" id="A0A8K0G0S2"/>
<keyword evidence="2" id="KW-1185">Reference proteome</keyword>
<dbReference type="PANTHER" id="PTHR20898">
    <property type="entry name" value="DAEDALUS ON 3-RELATED-RELATED"/>
    <property type="match status" value="1"/>
</dbReference>
<dbReference type="InterPro" id="IPR010512">
    <property type="entry name" value="DUF1091"/>
</dbReference>
<dbReference type="OrthoDB" id="6736312at2759"/>